<dbReference type="InterPro" id="IPR001322">
    <property type="entry name" value="Lamin_tail_dom"/>
</dbReference>
<dbReference type="Proteomes" id="UP000326903">
    <property type="component" value="Unassembled WGS sequence"/>
</dbReference>
<dbReference type="AlphaFoldDB" id="A0A5J5ILV5"/>
<proteinExistence type="predicted"/>
<evidence type="ECO:0000259" key="3">
    <source>
        <dbReference type="PROSITE" id="PS51841"/>
    </source>
</evidence>
<dbReference type="InterPro" id="IPR014755">
    <property type="entry name" value="Cu-Rt/internalin_Ig-like"/>
</dbReference>
<evidence type="ECO:0000256" key="2">
    <source>
        <dbReference type="SAM" id="SignalP"/>
    </source>
</evidence>
<accession>A0A5J5ILV5</accession>
<name>A0A5J5ILV5_9BACT</name>
<sequence length="870" mass="94972">MIKKYFAFFYMMLFMSFFTHAQLSENFNDGDFTANPAWSGGTSDFVVNSSLQLQSNNTVANSNYFLSAPNSLATSAQWDMYIQLAFNPSSANYVDVYLTASDDDLALNTTTGYFVRIGDTNDEICLYRKDNDGITTKIIDGTGGILNKSNNLMKIKVIRDASNQWILSRDLTGTGNSYTTEGAATDATYTSSAFFGFYIKQSTASFFQKHFFDDIEIKNYEPDVTPPALQSATAISANVVDVLFNEAVEINSSQLVTNYFANNSLGGPSTAALDGVNPSLVHLTFANSFTNAVTYTLSVNGVTDLSGNAINNGTANFSFYTPQQYDVVIDEIMADPTPQTGLPNSEWVELRNTSDFAINLRGWKFADATRQSGIMPDFVLQPDSFVIVCTGSAVGGLAPFGTTFGVASFPSLDNDGDMISLYARDGKTIHAVQYTSAWYQDELKKDGGWTLEMIDTKNPCSGISNWKASMNATGGTPSSKNSVDGVNIDETGPKLLRAFAVNNTTITLVYDEPLDSLKASIVANYTIDDGITAISATGIPPVFDKVSVALNVPIVPNTIYTIAAANIADCKGNVIGSKNSARFGIAQETDSLDIVINEILYNPKPDGVDYVELYNRSQKIIDLSHLYIANRNGSNIISSIQRVAKEGNLLFPKDFIVLTSDAFSVKNQYITTNPDAFMPVSSMPPFPDDAGHVVILNNRGNIIDEVDYSDKWQFPLIANTEGVSLERINYDGPSVQSNFHSAATSFGYGTPGYKNSQYSLNEGAPGTITVTPDVFSPDNDGTDDFATINYSFPSPGYVANITIFDAKGREVRYLQKNSLSGITGYFRWDGLDDKNRKLSEGIYIIYTEIFNAGGKKKQFKNTIVLARKYQ</sequence>
<feature type="domain" description="LTD" evidence="3">
    <location>
        <begin position="313"/>
        <end position="529"/>
    </location>
</feature>
<dbReference type="Pfam" id="PF13585">
    <property type="entry name" value="CHU_C"/>
    <property type="match status" value="1"/>
</dbReference>
<dbReference type="Pfam" id="PF13205">
    <property type="entry name" value="Big_5"/>
    <property type="match status" value="1"/>
</dbReference>
<dbReference type="Gene3D" id="2.60.40.1260">
    <property type="entry name" value="Lamin Tail domain"/>
    <property type="match status" value="1"/>
</dbReference>
<keyword evidence="5" id="KW-1185">Reference proteome</keyword>
<dbReference type="InterPro" id="IPR032812">
    <property type="entry name" value="SbsA_Ig"/>
</dbReference>
<dbReference type="PROSITE" id="PS51841">
    <property type="entry name" value="LTD"/>
    <property type="match status" value="1"/>
</dbReference>
<dbReference type="SUPFAM" id="SSF74853">
    <property type="entry name" value="Lamin A/C globular tail domain"/>
    <property type="match status" value="1"/>
</dbReference>
<evidence type="ECO:0000313" key="4">
    <source>
        <dbReference type="EMBL" id="KAA9042065.1"/>
    </source>
</evidence>
<dbReference type="EMBL" id="VYQF01000001">
    <property type="protein sequence ID" value="KAA9042065.1"/>
    <property type="molecule type" value="Genomic_DNA"/>
</dbReference>
<dbReference type="InterPro" id="IPR036415">
    <property type="entry name" value="Lamin_tail_dom_sf"/>
</dbReference>
<evidence type="ECO:0000256" key="1">
    <source>
        <dbReference type="ARBA" id="ARBA00022729"/>
    </source>
</evidence>
<dbReference type="Pfam" id="PF00932">
    <property type="entry name" value="LTD"/>
    <property type="match status" value="2"/>
</dbReference>
<dbReference type="RefSeq" id="WP_150414194.1">
    <property type="nucleotide sequence ID" value="NZ_VYQF01000001.1"/>
</dbReference>
<dbReference type="Gene3D" id="2.60.40.1220">
    <property type="match status" value="2"/>
</dbReference>
<comment type="caution">
    <text evidence="4">The sequence shown here is derived from an EMBL/GenBank/DDBJ whole genome shotgun (WGS) entry which is preliminary data.</text>
</comment>
<protein>
    <recommendedName>
        <fullName evidence="3">LTD domain-containing protein</fullName>
    </recommendedName>
</protein>
<dbReference type="Gene3D" id="2.60.40.4070">
    <property type="match status" value="1"/>
</dbReference>
<evidence type="ECO:0000313" key="5">
    <source>
        <dbReference type="Proteomes" id="UP000326903"/>
    </source>
</evidence>
<keyword evidence="1 2" id="KW-0732">Signal</keyword>
<organism evidence="4 5">
    <name type="scientific">Ginsengibacter hankyongi</name>
    <dbReference type="NCBI Taxonomy" id="2607284"/>
    <lineage>
        <taxon>Bacteria</taxon>
        <taxon>Pseudomonadati</taxon>
        <taxon>Bacteroidota</taxon>
        <taxon>Chitinophagia</taxon>
        <taxon>Chitinophagales</taxon>
        <taxon>Chitinophagaceae</taxon>
        <taxon>Ginsengibacter</taxon>
    </lineage>
</organism>
<feature type="chain" id="PRO_5023834229" description="LTD domain-containing protein" evidence="2">
    <location>
        <begin position="22"/>
        <end position="870"/>
    </location>
</feature>
<reference evidence="4 5" key="1">
    <citation type="submission" date="2019-09" db="EMBL/GenBank/DDBJ databases">
        <title>Draft genome sequence of Ginsengibacter sp. BR5-29.</title>
        <authorList>
            <person name="Im W.-T."/>
        </authorList>
    </citation>
    <scope>NUCLEOTIDE SEQUENCE [LARGE SCALE GENOMIC DNA]</scope>
    <source>
        <strain evidence="4 5">BR5-29</strain>
    </source>
</reference>
<feature type="signal peptide" evidence="2">
    <location>
        <begin position="1"/>
        <end position="21"/>
    </location>
</feature>
<gene>
    <name evidence="4" type="ORF">FW778_08625</name>
</gene>